<dbReference type="OrthoDB" id="5786478at2"/>
<organism evidence="5 6">
    <name type="scientific">Cohnella lupini</name>
    <dbReference type="NCBI Taxonomy" id="1294267"/>
    <lineage>
        <taxon>Bacteria</taxon>
        <taxon>Bacillati</taxon>
        <taxon>Bacillota</taxon>
        <taxon>Bacilli</taxon>
        <taxon>Bacillales</taxon>
        <taxon>Paenibacillaceae</taxon>
        <taxon>Cohnella</taxon>
    </lineage>
</organism>
<dbReference type="InterPro" id="IPR036291">
    <property type="entry name" value="NAD(P)-bd_dom_sf"/>
</dbReference>
<dbReference type="Pfam" id="PF00106">
    <property type="entry name" value="adh_short"/>
    <property type="match status" value="1"/>
</dbReference>
<reference evidence="5 6" key="1">
    <citation type="submission" date="2018-07" db="EMBL/GenBank/DDBJ databases">
        <title>Genomic Encyclopedia of Type Strains, Phase III (KMG-III): the genomes of soil and plant-associated and newly described type strains.</title>
        <authorList>
            <person name="Whitman W."/>
        </authorList>
    </citation>
    <scope>NUCLEOTIDE SEQUENCE [LARGE SCALE GENOMIC DNA]</scope>
    <source>
        <strain evidence="5 6">CECT 8236</strain>
    </source>
</reference>
<dbReference type="Gene3D" id="3.40.50.720">
    <property type="entry name" value="NAD(P)-binding Rossmann-like Domain"/>
    <property type="match status" value="1"/>
</dbReference>
<dbReference type="RefSeq" id="WP_115995014.1">
    <property type="nucleotide sequence ID" value="NZ_QRDY01000019.1"/>
</dbReference>
<dbReference type="AlphaFoldDB" id="A0A3D9I1X9"/>
<dbReference type="PRINTS" id="PR00081">
    <property type="entry name" value="GDHRDH"/>
</dbReference>
<keyword evidence="2" id="KW-0560">Oxidoreductase</keyword>
<dbReference type="GO" id="GO:0016491">
    <property type="term" value="F:oxidoreductase activity"/>
    <property type="evidence" value="ECO:0007669"/>
    <property type="project" value="UniProtKB-KW"/>
</dbReference>
<feature type="domain" description="Ketoreductase" evidence="4">
    <location>
        <begin position="3"/>
        <end position="186"/>
    </location>
</feature>
<comment type="similarity">
    <text evidence="1 3">Belongs to the short-chain dehydrogenases/reductases (SDR) family.</text>
</comment>
<sequence length="282" mass="31462">MNKTVLITGSSRGIGRSIAIQLAKSRYRVAINGTQQSSIDRVVEEIHRNGGEASGYCANVADPAQVAAMVDAIVMKYGSIDILIHNAGNLQDRKCIHMTDEEWKSVIDVHLNGAFYCIRRVLPYITDQGGDILLLTSTAGLKGSVGQVNYSAAKAGILGMVWTLAEELRHRHIRINAIAPAALTDMTRPVIEHLKEKYTRRNEPFPAYWDLGDSDEVARFVQILLERSDENLTGEIFGINGSLATLWQKPTIAWSKKDPEEFFKTWKDRNGDQVHELENENN</sequence>
<evidence type="ECO:0000313" key="5">
    <source>
        <dbReference type="EMBL" id="RED55156.1"/>
    </source>
</evidence>
<dbReference type="GO" id="GO:0032787">
    <property type="term" value="P:monocarboxylic acid metabolic process"/>
    <property type="evidence" value="ECO:0007669"/>
    <property type="project" value="UniProtKB-ARBA"/>
</dbReference>
<dbReference type="PROSITE" id="PS00061">
    <property type="entry name" value="ADH_SHORT"/>
    <property type="match status" value="1"/>
</dbReference>
<dbReference type="PRINTS" id="PR00080">
    <property type="entry name" value="SDRFAMILY"/>
</dbReference>
<protein>
    <submittedName>
        <fullName evidence="5">3-oxoacyl-[acyl-carrier protein] reductase</fullName>
    </submittedName>
</protein>
<dbReference type="InterPro" id="IPR020904">
    <property type="entry name" value="Sc_DH/Rdtase_CS"/>
</dbReference>
<comment type="caution">
    <text evidence="5">The sequence shown here is derived from an EMBL/GenBank/DDBJ whole genome shotgun (WGS) entry which is preliminary data.</text>
</comment>
<dbReference type="SUPFAM" id="SSF51735">
    <property type="entry name" value="NAD(P)-binding Rossmann-fold domains"/>
    <property type="match status" value="1"/>
</dbReference>
<evidence type="ECO:0000256" key="2">
    <source>
        <dbReference type="ARBA" id="ARBA00023002"/>
    </source>
</evidence>
<evidence type="ECO:0000256" key="3">
    <source>
        <dbReference type="RuleBase" id="RU000363"/>
    </source>
</evidence>
<accession>A0A3D9I1X9</accession>
<name>A0A3D9I1X9_9BACL</name>
<dbReference type="InterPro" id="IPR002347">
    <property type="entry name" value="SDR_fam"/>
</dbReference>
<dbReference type="PANTHER" id="PTHR42879">
    <property type="entry name" value="3-OXOACYL-(ACYL-CARRIER-PROTEIN) REDUCTASE"/>
    <property type="match status" value="1"/>
</dbReference>
<dbReference type="EMBL" id="QRDY01000019">
    <property type="protein sequence ID" value="RED55156.1"/>
    <property type="molecule type" value="Genomic_DNA"/>
</dbReference>
<dbReference type="PANTHER" id="PTHR42879:SF2">
    <property type="entry name" value="3-OXOACYL-[ACYL-CARRIER-PROTEIN] REDUCTASE FABG"/>
    <property type="match status" value="1"/>
</dbReference>
<evidence type="ECO:0000259" key="4">
    <source>
        <dbReference type="SMART" id="SM00822"/>
    </source>
</evidence>
<evidence type="ECO:0000256" key="1">
    <source>
        <dbReference type="ARBA" id="ARBA00006484"/>
    </source>
</evidence>
<gene>
    <name evidence="5" type="ORF">DFP95_11991</name>
</gene>
<dbReference type="InterPro" id="IPR050259">
    <property type="entry name" value="SDR"/>
</dbReference>
<evidence type="ECO:0000313" key="6">
    <source>
        <dbReference type="Proteomes" id="UP000256869"/>
    </source>
</evidence>
<dbReference type="FunFam" id="3.40.50.720:FF:000173">
    <property type="entry name" value="3-oxoacyl-[acyl-carrier protein] reductase"/>
    <property type="match status" value="1"/>
</dbReference>
<dbReference type="SMART" id="SM00822">
    <property type="entry name" value="PKS_KR"/>
    <property type="match status" value="1"/>
</dbReference>
<dbReference type="Proteomes" id="UP000256869">
    <property type="component" value="Unassembled WGS sequence"/>
</dbReference>
<dbReference type="InterPro" id="IPR057326">
    <property type="entry name" value="KR_dom"/>
</dbReference>
<proteinExistence type="inferred from homology"/>
<keyword evidence="6" id="KW-1185">Reference proteome</keyword>